<feature type="domain" description="NodB homology" evidence="6">
    <location>
        <begin position="67"/>
        <end position="285"/>
    </location>
</feature>
<dbReference type="PROSITE" id="PS51677">
    <property type="entry name" value="NODB"/>
    <property type="match status" value="1"/>
</dbReference>
<organism evidence="7 8">
    <name type="scientific">Paenochrobactrum glaciei</name>
    <dbReference type="NCBI Taxonomy" id="486407"/>
    <lineage>
        <taxon>Bacteria</taxon>
        <taxon>Pseudomonadati</taxon>
        <taxon>Pseudomonadota</taxon>
        <taxon>Alphaproteobacteria</taxon>
        <taxon>Hyphomicrobiales</taxon>
        <taxon>Brucellaceae</taxon>
        <taxon>Paenochrobactrum</taxon>
    </lineage>
</organism>
<dbReference type="SUPFAM" id="SSF88713">
    <property type="entry name" value="Glycoside hydrolase/deacetylase"/>
    <property type="match status" value="1"/>
</dbReference>
<protein>
    <recommendedName>
        <fullName evidence="3">Chitooligosaccharide deacetylase</fullName>
    </recommendedName>
    <alternativeName>
        <fullName evidence="5">Nodulation protein B</fullName>
    </alternativeName>
</protein>
<evidence type="ECO:0000259" key="6">
    <source>
        <dbReference type="PROSITE" id="PS51677"/>
    </source>
</evidence>
<sequence length="468" mass="53496">MRYPRNMIGYGETTPHANWPGNANIAVQFVLNYEEGGENNILHGDPVCEAFLSEIPGAVPWEGQRHWNMESIYEYGARAGFWRLHRLFTELNVPVTVFGVTTALMRSPEQLQAMQNADWEIACHGNKWVEHKDMPEALERQQVEEAVRGHEIATGEKPAGWYTGRCSLNTVDIVSEVGGFEYISDTYDDDLPYWRVHQDKPQLIIPYTLEANDMRFGTANGFNSGEQFFNYLKDSFDYLYAEGAAGRPKMFSIGLHCRLVGRAGRIAALKRFIEYVQSHDKVWIAKRVEIARHWAATQPYIAPKLLPSKLSKTEFLEKFGDCFRNGEAITERAFESELGPANDSPYGLFFALRCQFRAASIEEKKHILKAYTRLDDKIAETEIVADEKDARRIDAMTAKQQHRLLELLQAYKQKFGFDAIFVVRHYTTATLLAGLEERLLTDLETELAVTYREVEALARIQVTERFAA</sequence>
<comment type="similarity">
    <text evidence="2">Belongs to the polysaccharide deacetylase family.</text>
</comment>
<dbReference type="PANTHER" id="PTHR43123:SF1">
    <property type="entry name" value="POLYSACCHARIDE DEACETYLASE-RELATED"/>
    <property type="match status" value="1"/>
</dbReference>
<dbReference type="EMBL" id="BAAADE010000011">
    <property type="protein sequence ID" value="GAA0613668.1"/>
    <property type="molecule type" value="Genomic_DNA"/>
</dbReference>
<proteinExistence type="inferred from homology"/>
<accession>A0ABP3RN72</accession>
<evidence type="ECO:0000256" key="5">
    <source>
        <dbReference type="ARBA" id="ARBA00032976"/>
    </source>
</evidence>
<dbReference type="InterPro" id="IPR011330">
    <property type="entry name" value="Glyco_hydro/deAcase_b/a-brl"/>
</dbReference>
<dbReference type="CDD" id="cd10977">
    <property type="entry name" value="CE4_PuuE_SpCDA1"/>
    <property type="match status" value="1"/>
</dbReference>
<dbReference type="Pfam" id="PF01522">
    <property type="entry name" value="Polysacc_deac_1"/>
    <property type="match status" value="1"/>
</dbReference>
<dbReference type="InterPro" id="IPR018020">
    <property type="entry name" value="OHCU_decarboxylase"/>
</dbReference>
<reference evidence="8" key="1">
    <citation type="journal article" date="2019" name="Int. J. Syst. Evol. Microbiol.">
        <title>The Global Catalogue of Microorganisms (GCM) 10K type strain sequencing project: providing services to taxonomists for standard genome sequencing and annotation.</title>
        <authorList>
            <consortium name="The Broad Institute Genomics Platform"/>
            <consortium name="The Broad Institute Genome Sequencing Center for Infectious Disease"/>
            <person name="Wu L."/>
            <person name="Ma J."/>
        </authorList>
    </citation>
    <scope>NUCLEOTIDE SEQUENCE [LARGE SCALE GENOMIC DNA]</scope>
    <source>
        <strain evidence="8">JCM 15115</strain>
    </source>
</reference>
<comment type="function">
    <text evidence="1">Is involved in generating a small heat-stable compound (Nod), an acylated oligomer of N-acetylglucosamine, that stimulates mitosis in various plant protoplasts.</text>
</comment>
<dbReference type="InterPro" id="IPR036778">
    <property type="entry name" value="OHCU_decarboxylase_sf"/>
</dbReference>
<dbReference type="Gene3D" id="1.10.3330.10">
    <property type="entry name" value="Oxo-4-hydroxy-4-carboxy-5-ureidoimidazoline decarboxylase"/>
    <property type="match status" value="1"/>
</dbReference>
<evidence type="ECO:0000256" key="4">
    <source>
        <dbReference type="ARBA" id="ARBA00022631"/>
    </source>
</evidence>
<gene>
    <name evidence="7" type="primary">puuE_2</name>
    <name evidence="7" type="ORF">GCM10008943_31250</name>
</gene>
<comment type="caution">
    <text evidence="7">The sequence shown here is derived from an EMBL/GenBank/DDBJ whole genome shotgun (WGS) entry which is preliminary data.</text>
</comment>
<dbReference type="Gene3D" id="3.20.20.370">
    <property type="entry name" value="Glycoside hydrolase/deacetylase"/>
    <property type="match status" value="1"/>
</dbReference>
<name>A0ABP3RN72_9HYPH</name>
<evidence type="ECO:0000313" key="7">
    <source>
        <dbReference type="EMBL" id="GAA0613668.1"/>
    </source>
</evidence>
<evidence type="ECO:0000313" key="8">
    <source>
        <dbReference type="Proteomes" id="UP001424441"/>
    </source>
</evidence>
<dbReference type="SUPFAM" id="SSF158694">
    <property type="entry name" value="UraD-Like"/>
    <property type="match status" value="1"/>
</dbReference>
<evidence type="ECO:0000256" key="2">
    <source>
        <dbReference type="ARBA" id="ARBA00010973"/>
    </source>
</evidence>
<evidence type="ECO:0000256" key="3">
    <source>
        <dbReference type="ARBA" id="ARBA00020071"/>
    </source>
</evidence>
<keyword evidence="4" id="KW-0659">Purine metabolism</keyword>
<dbReference type="InterPro" id="IPR017625">
    <property type="entry name" value="PuuE"/>
</dbReference>
<dbReference type="Proteomes" id="UP001424441">
    <property type="component" value="Unassembled WGS sequence"/>
</dbReference>
<dbReference type="NCBIfam" id="TIGR03212">
    <property type="entry name" value="uraD_N-term-dom"/>
    <property type="match status" value="1"/>
</dbReference>
<keyword evidence="8" id="KW-1185">Reference proteome</keyword>
<evidence type="ECO:0000256" key="1">
    <source>
        <dbReference type="ARBA" id="ARBA00003236"/>
    </source>
</evidence>
<dbReference type="PANTHER" id="PTHR43123">
    <property type="entry name" value="POLYSACCHARIDE DEACETYLASE-RELATED"/>
    <property type="match status" value="1"/>
</dbReference>
<dbReference type="RefSeq" id="WP_343807725.1">
    <property type="nucleotide sequence ID" value="NZ_BAAADE010000011.1"/>
</dbReference>
<dbReference type="InterPro" id="IPR002509">
    <property type="entry name" value="NODB_dom"/>
</dbReference>
<dbReference type="Pfam" id="PF09349">
    <property type="entry name" value="OHCU_decarbox"/>
    <property type="match status" value="1"/>
</dbReference>